<dbReference type="GO" id="GO:0008168">
    <property type="term" value="F:methyltransferase activity"/>
    <property type="evidence" value="ECO:0007669"/>
    <property type="project" value="UniProtKB-KW"/>
</dbReference>
<evidence type="ECO:0000256" key="5">
    <source>
        <dbReference type="PROSITE-ProRule" id="PRU01026"/>
    </source>
</evidence>
<evidence type="ECO:0000259" key="6">
    <source>
        <dbReference type="SMART" id="SM00650"/>
    </source>
</evidence>
<feature type="binding site" evidence="5">
    <location>
        <position position="16"/>
    </location>
    <ligand>
        <name>S-adenosyl-L-methionine</name>
        <dbReference type="ChEBI" id="CHEBI:59789"/>
    </ligand>
</feature>
<proteinExistence type="inferred from homology"/>
<dbReference type="Gene3D" id="3.40.50.150">
    <property type="entry name" value="Vaccinia Virus protein VP39"/>
    <property type="match status" value="1"/>
</dbReference>
<dbReference type="NCBIfam" id="NF000499">
    <property type="entry name" value="Erm23S_rRNA_broad"/>
    <property type="match status" value="1"/>
</dbReference>
<dbReference type="PANTHER" id="PTHR11727:SF7">
    <property type="entry name" value="DIMETHYLADENOSINE TRANSFERASE-RELATED"/>
    <property type="match status" value="1"/>
</dbReference>
<dbReference type="InterPro" id="IPR029063">
    <property type="entry name" value="SAM-dependent_MTases_sf"/>
</dbReference>
<keyword evidence="1 5" id="KW-0489">Methyltransferase</keyword>
<comment type="similarity">
    <text evidence="5">Belongs to the class I-like SAM-binding methyltransferase superfamily. rRNA adenine N(6)-methyltransferase family.</text>
</comment>
<keyword evidence="8" id="KW-1185">Reference proteome</keyword>
<evidence type="ECO:0000313" key="8">
    <source>
        <dbReference type="Proteomes" id="UP001200110"/>
    </source>
</evidence>
<name>A0ABS9IN99_9ACTN</name>
<sequence>MPAYRAGRHELGQNFLTDRTTIDTIVDLVSRTDGPLIEIGSGGGALTLPLQALSRPITAIEIDPRHAHKLRHRVDPSTTVVHTDFLQYRLPQAPHTVVGNLPFHHTTAILRHILHAEHWTAAVLLVQWEVARRRAAVGGATMMTAQWWPWYEFGLVGRVPASAFTPRPGVDAGLMTITRRTIPLVDPALRPRYRAFVHAVFTGKGHGLHQIVPRVTGRSGTAAVEKWLAGQRFRGTPLPRDLSPQQWSELFAVTGQRDPATARKQGGRRS</sequence>
<dbReference type="EMBL" id="JAKKOR010000001">
    <property type="protein sequence ID" value="MCF8587016.1"/>
    <property type="molecule type" value="Genomic_DNA"/>
</dbReference>
<dbReference type="CDD" id="cd02440">
    <property type="entry name" value="AdoMet_MTases"/>
    <property type="match status" value="1"/>
</dbReference>
<dbReference type="RefSeq" id="WP_236996252.1">
    <property type="nucleotide sequence ID" value="NZ_JAKKOR010000001.1"/>
</dbReference>
<evidence type="ECO:0000256" key="1">
    <source>
        <dbReference type="ARBA" id="ARBA00022603"/>
    </source>
</evidence>
<evidence type="ECO:0000256" key="3">
    <source>
        <dbReference type="ARBA" id="ARBA00022691"/>
    </source>
</evidence>
<evidence type="ECO:0000256" key="2">
    <source>
        <dbReference type="ARBA" id="ARBA00022679"/>
    </source>
</evidence>
<dbReference type="NCBIfam" id="NF042988">
    <property type="entry name" value="Erm46"/>
    <property type="match status" value="1"/>
</dbReference>
<dbReference type="InterPro" id="IPR020598">
    <property type="entry name" value="rRNA_Ade_methylase_Trfase_N"/>
</dbReference>
<dbReference type="InterPro" id="IPR020596">
    <property type="entry name" value="rRNA_Ade_Mease_Trfase_CS"/>
</dbReference>
<dbReference type="SMART" id="SM00650">
    <property type="entry name" value="rADc"/>
    <property type="match status" value="1"/>
</dbReference>
<gene>
    <name evidence="7" type="primary">erm</name>
    <name evidence="7" type="ORF">L5G33_00865</name>
</gene>
<protein>
    <submittedName>
        <fullName evidence="7">23S ribosomal RNA methyltransferase Erm</fullName>
    </submittedName>
</protein>
<dbReference type="PANTHER" id="PTHR11727">
    <property type="entry name" value="DIMETHYLADENOSINE TRANSFERASE"/>
    <property type="match status" value="1"/>
</dbReference>
<dbReference type="Gene3D" id="1.10.8.100">
    <property type="entry name" value="Ribosomal RNA adenine dimethylase-like, domain 2"/>
    <property type="match status" value="1"/>
</dbReference>
<comment type="caution">
    <text evidence="7">The sequence shown here is derived from an EMBL/GenBank/DDBJ whole genome shotgun (WGS) entry which is preliminary data.</text>
</comment>
<dbReference type="PROSITE" id="PS51689">
    <property type="entry name" value="SAM_RNA_A_N6_MT"/>
    <property type="match status" value="1"/>
</dbReference>
<feature type="binding site" evidence="5">
    <location>
        <position position="84"/>
    </location>
    <ligand>
        <name>S-adenosyl-L-methionine</name>
        <dbReference type="ChEBI" id="CHEBI:59789"/>
    </ligand>
</feature>
<dbReference type="Proteomes" id="UP001200110">
    <property type="component" value="Unassembled WGS sequence"/>
</dbReference>
<accession>A0ABS9IN99</accession>
<organism evidence="7 8">
    <name type="scientific">Gordonia liuliyuniae</name>
    <dbReference type="NCBI Taxonomy" id="2911517"/>
    <lineage>
        <taxon>Bacteria</taxon>
        <taxon>Bacillati</taxon>
        <taxon>Actinomycetota</taxon>
        <taxon>Actinomycetes</taxon>
        <taxon>Mycobacteriales</taxon>
        <taxon>Gordoniaceae</taxon>
        <taxon>Gordonia</taxon>
    </lineage>
</organism>
<dbReference type="SUPFAM" id="SSF53335">
    <property type="entry name" value="S-adenosyl-L-methionine-dependent methyltransferases"/>
    <property type="match status" value="1"/>
</dbReference>
<feature type="binding site" evidence="5">
    <location>
        <position position="40"/>
    </location>
    <ligand>
        <name>S-adenosyl-L-methionine</name>
        <dbReference type="ChEBI" id="CHEBI:59789"/>
    </ligand>
</feature>
<dbReference type="Pfam" id="PF00398">
    <property type="entry name" value="RrnaAD"/>
    <property type="match status" value="1"/>
</dbReference>
<reference evidence="7 8" key="1">
    <citation type="submission" date="2022-01" db="EMBL/GenBank/DDBJ databases">
        <authorList>
            <person name="Huang Y."/>
        </authorList>
    </citation>
    <scope>NUCLEOTIDE SEQUENCE [LARGE SCALE GENOMIC DNA]</scope>
    <source>
        <strain evidence="7 8">HY366</strain>
    </source>
</reference>
<evidence type="ECO:0000256" key="4">
    <source>
        <dbReference type="ARBA" id="ARBA00022884"/>
    </source>
</evidence>
<keyword evidence="4 5" id="KW-0694">RNA-binding</keyword>
<dbReference type="InterPro" id="IPR001737">
    <property type="entry name" value="KsgA/Erm"/>
</dbReference>
<feature type="binding site" evidence="5">
    <location>
        <position position="61"/>
    </location>
    <ligand>
        <name>S-adenosyl-L-methionine</name>
        <dbReference type="ChEBI" id="CHEBI:59789"/>
    </ligand>
</feature>
<evidence type="ECO:0000313" key="7">
    <source>
        <dbReference type="EMBL" id="MCF8587016.1"/>
    </source>
</evidence>
<dbReference type="GO" id="GO:0032259">
    <property type="term" value="P:methylation"/>
    <property type="evidence" value="ECO:0007669"/>
    <property type="project" value="UniProtKB-KW"/>
</dbReference>
<dbReference type="PROSITE" id="PS01131">
    <property type="entry name" value="RRNA_A_DIMETH"/>
    <property type="match status" value="1"/>
</dbReference>
<keyword evidence="3 5" id="KW-0949">S-adenosyl-L-methionine</keyword>
<dbReference type="InterPro" id="IPR023165">
    <property type="entry name" value="rRNA_Ade_diMease-like_C"/>
</dbReference>
<feature type="binding site" evidence="5">
    <location>
        <position position="100"/>
    </location>
    <ligand>
        <name>S-adenosyl-L-methionine</name>
        <dbReference type="ChEBI" id="CHEBI:59789"/>
    </ligand>
</feature>
<feature type="binding site" evidence="5">
    <location>
        <position position="14"/>
    </location>
    <ligand>
        <name>S-adenosyl-L-methionine</name>
        <dbReference type="ChEBI" id="CHEBI:59789"/>
    </ligand>
</feature>
<feature type="domain" description="Ribosomal RNA adenine methylase transferase N-terminal" evidence="6">
    <location>
        <begin position="21"/>
        <end position="181"/>
    </location>
</feature>
<keyword evidence="2 5" id="KW-0808">Transferase</keyword>